<dbReference type="InterPro" id="IPR010466">
    <property type="entry name" value="DUF1058"/>
</dbReference>
<proteinExistence type="predicted"/>
<comment type="caution">
    <text evidence="2">The sequence shown here is derived from an EMBL/GenBank/DDBJ whole genome shotgun (WGS) entry which is preliminary data.</text>
</comment>
<evidence type="ECO:0008006" key="4">
    <source>
        <dbReference type="Google" id="ProtNLM"/>
    </source>
</evidence>
<gene>
    <name evidence="2" type="ORF">ISN26_05795</name>
</gene>
<protein>
    <recommendedName>
        <fullName evidence="4">SH3 domain-containing protein</fullName>
    </recommendedName>
</protein>
<evidence type="ECO:0000313" key="2">
    <source>
        <dbReference type="EMBL" id="MBF2735572.1"/>
    </source>
</evidence>
<dbReference type="Pfam" id="PF06347">
    <property type="entry name" value="SH3_4"/>
    <property type="match status" value="1"/>
</dbReference>
<dbReference type="EMBL" id="JADHEI010000044">
    <property type="protein sequence ID" value="MBF2735572.1"/>
    <property type="molecule type" value="Genomic_DNA"/>
</dbReference>
<evidence type="ECO:0000313" key="3">
    <source>
        <dbReference type="Proteomes" id="UP000604381"/>
    </source>
</evidence>
<dbReference type="AlphaFoldDB" id="A0A930UIK7"/>
<name>A0A930UIK7_9GAMM</name>
<organism evidence="2 3">
    <name type="scientific">Candidatus Amphirhobacter heronislandensis</name>
    <dbReference type="NCBI Taxonomy" id="1732024"/>
    <lineage>
        <taxon>Bacteria</taxon>
        <taxon>Pseudomonadati</taxon>
        <taxon>Pseudomonadota</taxon>
        <taxon>Gammaproteobacteria</taxon>
        <taxon>Candidatus Tethybacterales</taxon>
        <taxon>Candidatus Tethybacteraceae</taxon>
        <taxon>Candidatus Amphirhobacter</taxon>
    </lineage>
</organism>
<accession>A0A930UIK7</accession>
<keyword evidence="1" id="KW-0732">Signal</keyword>
<keyword evidence="3" id="KW-1185">Reference proteome</keyword>
<dbReference type="Proteomes" id="UP000604381">
    <property type="component" value="Unassembled WGS sequence"/>
</dbReference>
<sequence>MTAGTRRTAAALGLAALLAAAAASAEFMARRLPVIIYGGPTETSPKIALVGKDYPFIRIASTADWHKVCLHNGSVGYVRRGDVAPGRRVVIRARTPLLYDPLAEAAKVVDLAAGVLLEVNGQPYGDYLPVRHPAGYEGFVALADAWGHQSAC</sequence>
<feature type="signal peptide" evidence="1">
    <location>
        <begin position="1"/>
        <end position="25"/>
    </location>
</feature>
<feature type="chain" id="PRO_5036689620" description="SH3 domain-containing protein" evidence="1">
    <location>
        <begin position="26"/>
        <end position="152"/>
    </location>
</feature>
<evidence type="ECO:0000256" key="1">
    <source>
        <dbReference type="SAM" id="SignalP"/>
    </source>
</evidence>
<reference evidence="2" key="1">
    <citation type="submission" date="2020-10" db="EMBL/GenBank/DDBJ databases">
        <title>An improved Amphimedon queenslandica hologenome assembly reveals how three proteobacterial symbionts can extend the metabolic phenotypic of their marine sponge host.</title>
        <authorList>
            <person name="Degnan B."/>
            <person name="Degnan S."/>
            <person name="Xiang X."/>
        </authorList>
    </citation>
    <scope>NUCLEOTIDE SEQUENCE</scope>
    <source>
        <strain evidence="2">AqS2</strain>
    </source>
</reference>